<protein>
    <recommendedName>
        <fullName evidence="3">F-box domain-containing protein</fullName>
    </recommendedName>
</protein>
<evidence type="ECO:0000313" key="1">
    <source>
        <dbReference type="EMBL" id="KIM19813.1"/>
    </source>
</evidence>
<dbReference type="EMBL" id="KN824537">
    <property type="protein sequence ID" value="KIM19813.1"/>
    <property type="molecule type" value="Genomic_DNA"/>
</dbReference>
<keyword evidence="2" id="KW-1185">Reference proteome</keyword>
<reference evidence="2" key="2">
    <citation type="submission" date="2015-01" db="EMBL/GenBank/DDBJ databases">
        <title>Evolutionary Origins and Diversification of the Mycorrhizal Mutualists.</title>
        <authorList>
            <consortium name="DOE Joint Genome Institute"/>
            <consortium name="Mycorrhizal Genomics Consortium"/>
            <person name="Kohler A."/>
            <person name="Kuo A."/>
            <person name="Nagy L.G."/>
            <person name="Floudas D."/>
            <person name="Copeland A."/>
            <person name="Barry K.W."/>
            <person name="Cichocki N."/>
            <person name="Veneault-Fourrey C."/>
            <person name="LaButti K."/>
            <person name="Lindquist E.A."/>
            <person name="Lipzen A."/>
            <person name="Lundell T."/>
            <person name="Morin E."/>
            <person name="Murat C."/>
            <person name="Riley R."/>
            <person name="Ohm R."/>
            <person name="Sun H."/>
            <person name="Tunlid A."/>
            <person name="Henrissat B."/>
            <person name="Grigoriev I.V."/>
            <person name="Hibbett D.S."/>
            <person name="Martin F."/>
        </authorList>
    </citation>
    <scope>NUCLEOTIDE SEQUENCE [LARGE SCALE GENOMIC DNA]</scope>
    <source>
        <strain evidence="2">MAFF 305830</strain>
    </source>
</reference>
<name>A0A0C2VZU5_SERVB</name>
<dbReference type="Proteomes" id="UP000054097">
    <property type="component" value="Unassembled WGS sequence"/>
</dbReference>
<reference evidence="1 2" key="1">
    <citation type="submission" date="2014-04" db="EMBL/GenBank/DDBJ databases">
        <authorList>
            <consortium name="DOE Joint Genome Institute"/>
            <person name="Kuo A."/>
            <person name="Zuccaro A."/>
            <person name="Kohler A."/>
            <person name="Nagy L.G."/>
            <person name="Floudas D."/>
            <person name="Copeland A."/>
            <person name="Barry K.W."/>
            <person name="Cichocki N."/>
            <person name="Veneault-Fourrey C."/>
            <person name="LaButti K."/>
            <person name="Lindquist E.A."/>
            <person name="Lipzen A."/>
            <person name="Lundell T."/>
            <person name="Morin E."/>
            <person name="Murat C."/>
            <person name="Sun H."/>
            <person name="Tunlid A."/>
            <person name="Henrissat B."/>
            <person name="Grigoriev I.V."/>
            <person name="Hibbett D.S."/>
            <person name="Martin F."/>
            <person name="Nordberg H.P."/>
            <person name="Cantor M.N."/>
            <person name="Hua S.X."/>
        </authorList>
    </citation>
    <scope>NUCLEOTIDE SEQUENCE [LARGE SCALE GENOMIC DNA]</scope>
    <source>
        <strain evidence="1 2">MAFF 305830</strain>
    </source>
</reference>
<evidence type="ECO:0000313" key="2">
    <source>
        <dbReference type="Proteomes" id="UP000054097"/>
    </source>
</evidence>
<organism evidence="1 2">
    <name type="scientific">Serendipita vermifera MAFF 305830</name>
    <dbReference type="NCBI Taxonomy" id="933852"/>
    <lineage>
        <taxon>Eukaryota</taxon>
        <taxon>Fungi</taxon>
        <taxon>Dikarya</taxon>
        <taxon>Basidiomycota</taxon>
        <taxon>Agaricomycotina</taxon>
        <taxon>Agaricomycetes</taxon>
        <taxon>Sebacinales</taxon>
        <taxon>Serendipitaceae</taxon>
        <taxon>Serendipita</taxon>
    </lineage>
</organism>
<dbReference type="SUPFAM" id="SSF52047">
    <property type="entry name" value="RNI-like"/>
    <property type="match status" value="1"/>
</dbReference>
<dbReference type="HOGENOM" id="CLU_674667_0_0_1"/>
<sequence>MSVDLPLDVEIVMSQNNCRSLEALDLCEGINVRDVSNTLGLMCPRLRFLQGAQLYFELESSPPLPLGSYTFPMLQIGFEEPRKVQTHSFERYYAQFSKIVTATTSCTRELELIWAIDLIPTLLLHVSPLSNLHSLTLNSISDHYWRFASPPSEFPVLVNLRSFSLTLPDVNDFKDFQAVIYMITANNPFPNLDEFYFRALVFFEVPINQLDTLLTQIRNVESLALHIFVSILGSPGEEDNRGRELIHMERLLKLSLDHFNILKFLDTPNLRSLKIHRTLIPEEITLSLRLSFGQSLCSLTVPHTSFDEVCLPLSSREIAQSFPVLTSIHLVGSGVCRPLIYLVSIVSVSFHWMPRLTGLRGSIHHFLYNLISYPDNLPHLRHLSFGVFPMGAFIPRHTFSLFQQSPSD</sequence>
<dbReference type="AlphaFoldDB" id="A0A0C2VZU5"/>
<gene>
    <name evidence="1" type="ORF">M408DRAFT_30904</name>
</gene>
<accession>A0A0C2VZU5</accession>
<evidence type="ECO:0008006" key="3">
    <source>
        <dbReference type="Google" id="ProtNLM"/>
    </source>
</evidence>
<proteinExistence type="predicted"/>